<proteinExistence type="predicted"/>
<dbReference type="VEuPathDB" id="FungiDB:BO82DRAFT_313199"/>
<feature type="domain" description="Beta-glucuronidase C-terminal" evidence="1">
    <location>
        <begin position="407"/>
        <end position="508"/>
    </location>
</feature>
<dbReference type="GeneID" id="37135209"/>
<evidence type="ECO:0000313" key="2">
    <source>
        <dbReference type="EMBL" id="PYH80242.1"/>
    </source>
</evidence>
<evidence type="ECO:0000259" key="1">
    <source>
        <dbReference type="Pfam" id="PF16862"/>
    </source>
</evidence>
<dbReference type="RefSeq" id="XP_025490442.1">
    <property type="nucleotide sequence ID" value="XM_025632468.1"/>
</dbReference>
<dbReference type="EMBL" id="KZ821711">
    <property type="protein sequence ID" value="PYH80242.1"/>
    <property type="molecule type" value="Genomic_DNA"/>
</dbReference>
<dbReference type="InterPro" id="IPR052974">
    <property type="entry name" value="GH79_Enzymes"/>
</dbReference>
<dbReference type="OrthoDB" id="2796951at2759"/>
<dbReference type="PANTHER" id="PTHR36183:SF2">
    <property type="entry name" value="BETA-GLUCURONIDASE C-TERMINAL DOMAIN-CONTAINING PROTEIN"/>
    <property type="match status" value="1"/>
</dbReference>
<reference evidence="2 3" key="1">
    <citation type="submission" date="2016-12" db="EMBL/GenBank/DDBJ databases">
        <title>The genomes of Aspergillus section Nigri reveals drivers in fungal speciation.</title>
        <authorList>
            <consortium name="DOE Joint Genome Institute"/>
            <person name="Vesth T.C."/>
            <person name="Nybo J."/>
            <person name="Theobald S."/>
            <person name="Brandl J."/>
            <person name="Frisvad J.C."/>
            <person name="Nielsen K.F."/>
            <person name="Lyhne E.K."/>
            <person name="Kogle M.E."/>
            <person name="Kuo A."/>
            <person name="Riley R."/>
            <person name="Clum A."/>
            <person name="Nolan M."/>
            <person name="Lipzen A."/>
            <person name="Salamov A."/>
            <person name="Henrissat B."/>
            <person name="Wiebenga A."/>
            <person name="De Vries R.P."/>
            <person name="Grigoriev I.V."/>
            <person name="Mortensen U.H."/>
            <person name="Andersen M.R."/>
            <person name="Baker S.E."/>
        </authorList>
    </citation>
    <scope>NUCLEOTIDE SEQUENCE [LARGE SCALE GENOMIC DNA]</scope>
    <source>
        <strain evidence="2 3">CBS 121591</strain>
    </source>
</reference>
<sequence>MSSIYGHTAPRSSRSTVTPSIFGCVQNLTMTTRKLGVTAIVSGVLTTASVANGLSFAIPSSVPANASAQIDAAPVGLSFEFFAFPEYFEQLSLTDGCLGVLADAYGTSPPIRIGGTTQDRATYNASLSSAVSYTVASPDDAPETLTFGDSFMDIAASYSGSVTIGFNRRLDNINNTIAAAKVATSTISNLYAIELGNEPNFFTSSDPIADGKSWTAAADAVSQVAWQSSVATALDKTAIIQAGVFFGLGSYEVTNLVGEEEETDATQYVRSFCHHYYPYSASTADLDGLMSHEEIVEGVTAFQSQVSAAHELDKDFVMGETNSATGGGGGISPTFGAGLWILDYAMQAVILGIKQLYFHQGTIGNCPYCWWDETVNAPFFGAYTAALALGGASQVAQLDSGDSRVAAYTIYDSSGAPSRVLLYNSEYYTSGTRSSVNITLSGLSSTTVSAKRLTGDAATTTVGAGAITIGGQTFANGTCALQGTEETETTAVQSGQATFTVQESEALLIYL</sequence>
<dbReference type="SUPFAM" id="SSF51445">
    <property type="entry name" value="(Trans)glycosidases"/>
    <property type="match status" value="1"/>
</dbReference>
<organism evidence="2 3">
    <name type="scientific">Aspergillus uvarum CBS 121591</name>
    <dbReference type="NCBI Taxonomy" id="1448315"/>
    <lineage>
        <taxon>Eukaryota</taxon>
        <taxon>Fungi</taxon>
        <taxon>Dikarya</taxon>
        <taxon>Ascomycota</taxon>
        <taxon>Pezizomycotina</taxon>
        <taxon>Eurotiomycetes</taxon>
        <taxon>Eurotiomycetidae</taxon>
        <taxon>Eurotiales</taxon>
        <taxon>Aspergillaceae</taxon>
        <taxon>Aspergillus</taxon>
        <taxon>Aspergillus subgen. Circumdati</taxon>
    </lineage>
</organism>
<dbReference type="Proteomes" id="UP000248340">
    <property type="component" value="Unassembled WGS sequence"/>
</dbReference>
<protein>
    <recommendedName>
        <fullName evidence="1">Beta-glucuronidase C-terminal domain-containing protein</fullName>
    </recommendedName>
</protein>
<evidence type="ECO:0000313" key="3">
    <source>
        <dbReference type="Proteomes" id="UP000248340"/>
    </source>
</evidence>
<name>A0A319DLB2_9EURO</name>
<dbReference type="STRING" id="1448315.A0A319DLB2"/>
<dbReference type="AlphaFoldDB" id="A0A319DLB2"/>
<accession>A0A319DLB2</accession>
<dbReference type="PANTHER" id="PTHR36183">
    <property type="entry name" value="BETA-GLUCURONIDASE"/>
    <property type="match status" value="1"/>
</dbReference>
<dbReference type="InterPro" id="IPR031728">
    <property type="entry name" value="GlcAase_C"/>
</dbReference>
<dbReference type="Gene3D" id="3.20.20.80">
    <property type="entry name" value="Glycosidases"/>
    <property type="match status" value="1"/>
</dbReference>
<gene>
    <name evidence="2" type="ORF">BO82DRAFT_313199</name>
</gene>
<keyword evidence="3" id="KW-1185">Reference proteome</keyword>
<dbReference type="InterPro" id="IPR017853">
    <property type="entry name" value="GH"/>
</dbReference>
<dbReference type="Pfam" id="PF16862">
    <property type="entry name" value="Glyco_hydro_79C"/>
    <property type="match status" value="1"/>
</dbReference>